<protein>
    <submittedName>
        <fullName evidence="2">Uncharacterized protein</fullName>
    </submittedName>
</protein>
<evidence type="ECO:0000256" key="1">
    <source>
        <dbReference type="SAM" id="MobiDB-lite"/>
    </source>
</evidence>
<dbReference type="AlphaFoldDB" id="A0AAN6MQD3"/>
<dbReference type="Proteomes" id="UP001303889">
    <property type="component" value="Unassembled WGS sequence"/>
</dbReference>
<feature type="region of interest" description="Disordered" evidence="1">
    <location>
        <begin position="102"/>
        <end position="123"/>
    </location>
</feature>
<organism evidence="2 3">
    <name type="scientific">Staphylotrichum tortipilum</name>
    <dbReference type="NCBI Taxonomy" id="2831512"/>
    <lineage>
        <taxon>Eukaryota</taxon>
        <taxon>Fungi</taxon>
        <taxon>Dikarya</taxon>
        <taxon>Ascomycota</taxon>
        <taxon>Pezizomycotina</taxon>
        <taxon>Sordariomycetes</taxon>
        <taxon>Sordariomycetidae</taxon>
        <taxon>Sordariales</taxon>
        <taxon>Chaetomiaceae</taxon>
        <taxon>Staphylotrichum</taxon>
    </lineage>
</organism>
<dbReference type="EMBL" id="MU855395">
    <property type="protein sequence ID" value="KAK3904499.1"/>
    <property type="molecule type" value="Genomic_DNA"/>
</dbReference>
<dbReference type="PANTHER" id="PTHR42085">
    <property type="entry name" value="F-BOX DOMAIN-CONTAINING PROTEIN"/>
    <property type="match status" value="1"/>
</dbReference>
<dbReference type="InterPro" id="IPR038883">
    <property type="entry name" value="AN11006-like"/>
</dbReference>
<sequence length="483" mass="53365">MGSVKDFFRAIRAAFSRKKKDKAKEVSPEGQASDGGVVEMQPVIVHHAQGDDGGNVVGVDHVDHVGQVNSQLDSNFFNRFPLEIRRKIYKEAWRMYLNETTCGHTKPSSNNKNNNNNATATPGTDLRLHIFSPSSSNTRLAHTRCLVDRCGGPGGDDDGVDHHVAAPTSLGGVLSTGERHARAADPPAASPPRWFFEAWVLRLNWGGHWRCQRAVQRKWVPLGGQAGERAMVGEKAPFLRVFLTCKKMYLEAAQSFFEEVTLVFTTSTDAHAFFLQRPPPMVHHLRHLELSFTHTNDHLYLTKIVHDPGTVPGGRAALTPGGAPLMLATAAQVASTRARALARLARRNNNPAAASFHDHAIAAVSMHHAVPQSDPHRGGGHECLDLFCRVDLFGEELWRALARGMRRVATGLREMEITVAGRIPRNKILDVFGAVAEDERQGWGGVGPEGYWVLPGRLVARFTHWQRDYRQEGKKMVRIGGEK</sequence>
<reference evidence="2" key="1">
    <citation type="journal article" date="2023" name="Mol. Phylogenet. Evol.">
        <title>Genome-scale phylogeny and comparative genomics of the fungal order Sordariales.</title>
        <authorList>
            <person name="Hensen N."/>
            <person name="Bonometti L."/>
            <person name="Westerberg I."/>
            <person name="Brannstrom I.O."/>
            <person name="Guillou S."/>
            <person name="Cros-Aarteil S."/>
            <person name="Calhoun S."/>
            <person name="Haridas S."/>
            <person name="Kuo A."/>
            <person name="Mondo S."/>
            <person name="Pangilinan J."/>
            <person name="Riley R."/>
            <person name="LaButti K."/>
            <person name="Andreopoulos B."/>
            <person name="Lipzen A."/>
            <person name="Chen C."/>
            <person name="Yan M."/>
            <person name="Daum C."/>
            <person name="Ng V."/>
            <person name="Clum A."/>
            <person name="Steindorff A."/>
            <person name="Ohm R.A."/>
            <person name="Martin F."/>
            <person name="Silar P."/>
            <person name="Natvig D.O."/>
            <person name="Lalanne C."/>
            <person name="Gautier V."/>
            <person name="Ament-Velasquez S.L."/>
            <person name="Kruys A."/>
            <person name="Hutchinson M.I."/>
            <person name="Powell A.J."/>
            <person name="Barry K."/>
            <person name="Miller A.N."/>
            <person name="Grigoriev I.V."/>
            <person name="Debuchy R."/>
            <person name="Gladieux P."/>
            <person name="Hiltunen Thoren M."/>
            <person name="Johannesson H."/>
        </authorList>
    </citation>
    <scope>NUCLEOTIDE SEQUENCE</scope>
    <source>
        <strain evidence="2">CBS 103.79</strain>
    </source>
</reference>
<dbReference type="PANTHER" id="PTHR42085:SF1">
    <property type="entry name" value="F-BOX DOMAIN-CONTAINING PROTEIN"/>
    <property type="match status" value="1"/>
</dbReference>
<proteinExistence type="predicted"/>
<keyword evidence="3" id="KW-1185">Reference proteome</keyword>
<reference evidence="2" key="2">
    <citation type="submission" date="2023-05" db="EMBL/GenBank/DDBJ databases">
        <authorList>
            <consortium name="Lawrence Berkeley National Laboratory"/>
            <person name="Steindorff A."/>
            <person name="Hensen N."/>
            <person name="Bonometti L."/>
            <person name="Westerberg I."/>
            <person name="Brannstrom I.O."/>
            <person name="Guillou S."/>
            <person name="Cros-Aarteil S."/>
            <person name="Calhoun S."/>
            <person name="Haridas S."/>
            <person name="Kuo A."/>
            <person name="Mondo S."/>
            <person name="Pangilinan J."/>
            <person name="Riley R."/>
            <person name="Labutti K."/>
            <person name="Andreopoulos B."/>
            <person name="Lipzen A."/>
            <person name="Chen C."/>
            <person name="Yanf M."/>
            <person name="Daum C."/>
            <person name="Ng V."/>
            <person name="Clum A."/>
            <person name="Ohm R."/>
            <person name="Martin F."/>
            <person name="Silar P."/>
            <person name="Natvig D."/>
            <person name="Lalanne C."/>
            <person name="Gautier V."/>
            <person name="Ament-Velasquez S.L."/>
            <person name="Kruys A."/>
            <person name="Hutchinson M.I."/>
            <person name="Powell A.J."/>
            <person name="Barry K."/>
            <person name="Miller A.N."/>
            <person name="Grigoriev I.V."/>
            <person name="Debuchy R."/>
            <person name="Gladieux P."/>
            <person name="Thoren M.H."/>
            <person name="Johannesson H."/>
        </authorList>
    </citation>
    <scope>NUCLEOTIDE SEQUENCE</scope>
    <source>
        <strain evidence="2">CBS 103.79</strain>
    </source>
</reference>
<evidence type="ECO:0000313" key="3">
    <source>
        <dbReference type="Proteomes" id="UP001303889"/>
    </source>
</evidence>
<evidence type="ECO:0000313" key="2">
    <source>
        <dbReference type="EMBL" id="KAK3904499.1"/>
    </source>
</evidence>
<comment type="caution">
    <text evidence="2">The sequence shown here is derived from an EMBL/GenBank/DDBJ whole genome shotgun (WGS) entry which is preliminary data.</text>
</comment>
<accession>A0AAN6MQD3</accession>
<gene>
    <name evidence="2" type="ORF">C8A05DRAFT_13627</name>
</gene>
<name>A0AAN6MQD3_9PEZI</name>
<feature type="compositionally biased region" description="Low complexity" evidence="1">
    <location>
        <begin position="106"/>
        <end position="122"/>
    </location>
</feature>